<dbReference type="GO" id="GO:0004553">
    <property type="term" value="F:hydrolase activity, hydrolyzing O-glycosyl compounds"/>
    <property type="evidence" value="ECO:0007669"/>
    <property type="project" value="InterPro"/>
</dbReference>
<dbReference type="AlphaFoldDB" id="A0A917HZF4"/>
<evidence type="ECO:0000256" key="6">
    <source>
        <dbReference type="RuleBase" id="RU361187"/>
    </source>
</evidence>
<reference evidence="7" key="1">
    <citation type="journal article" date="2014" name="Int. J. Syst. Evol. Microbiol.">
        <title>Complete genome sequence of Corynebacterium casei LMG S-19264T (=DSM 44701T), isolated from a smear-ripened cheese.</title>
        <authorList>
            <consortium name="US DOE Joint Genome Institute (JGI-PGF)"/>
            <person name="Walter F."/>
            <person name="Albersmeier A."/>
            <person name="Kalinowski J."/>
            <person name="Ruckert C."/>
        </authorList>
    </citation>
    <scope>NUCLEOTIDE SEQUENCE</scope>
    <source>
        <strain evidence="7">CGMCC 1.12195</strain>
    </source>
</reference>
<feature type="site" description="Important for catalytic activity, responsible for pKa modulation of the active site Glu and correct orientation of both the proton donor and substrate" evidence="5">
    <location>
        <position position="156"/>
    </location>
</feature>
<name>A0A917HZF4_9SPHI</name>
<dbReference type="Proteomes" id="UP000660862">
    <property type="component" value="Unassembled WGS sequence"/>
</dbReference>
<evidence type="ECO:0000256" key="2">
    <source>
        <dbReference type="ARBA" id="ARBA00009865"/>
    </source>
</evidence>
<dbReference type="InterPro" id="IPR023296">
    <property type="entry name" value="Glyco_hydro_beta-prop_sf"/>
</dbReference>
<dbReference type="GO" id="GO:0005975">
    <property type="term" value="P:carbohydrate metabolic process"/>
    <property type="evidence" value="ECO:0007669"/>
    <property type="project" value="InterPro"/>
</dbReference>
<gene>
    <name evidence="7" type="ORF">GCM10007415_39160</name>
</gene>
<organism evidence="7 8">
    <name type="scientific">Parapedobacter pyrenivorans</name>
    <dbReference type="NCBI Taxonomy" id="1305674"/>
    <lineage>
        <taxon>Bacteria</taxon>
        <taxon>Pseudomonadati</taxon>
        <taxon>Bacteroidota</taxon>
        <taxon>Sphingobacteriia</taxon>
        <taxon>Sphingobacteriales</taxon>
        <taxon>Sphingobacteriaceae</taxon>
        <taxon>Parapedobacter</taxon>
    </lineage>
</organism>
<evidence type="ECO:0000256" key="3">
    <source>
        <dbReference type="ARBA" id="ARBA00022801"/>
    </source>
</evidence>
<accession>A0A917HZF4</accession>
<comment type="pathway">
    <text evidence="1">Glycan metabolism; L-arabinan degradation.</text>
</comment>
<dbReference type="SUPFAM" id="SSF75005">
    <property type="entry name" value="Arabinanase/levansucrase/invertase"/>
    <property type="match status" value="1"/>
</dbReference>
<dbReference type="InterPro" id="IPR006710">
    <property type="entry name" value="Glyco_hydro_43"/>
</dbReference>
<dbReference type="CDD" id="cd08981">
    <property type="entry name" value="GH43_Bt1873-like"/>
    <property type="match status" value="1"/>
</dbReference>
<sequence>MHFLFLSGIILCFAAACSCSKSSGEPKDTTPPEQEEYTIPYGSFQARDPFIVQDPETDLYYLHVNNKPGFKVYESKDLKLWKDKGNAFVAGADFWGKEDFWAPDVYNYQGKYYLFATFSAPGKKRGTSILVSDRPDSGFKPLVNSPITPTNWMSLDGSLHVDEAGTPWLLFCREWLEVGNGEIYLQQLSTDLKTTVGEPILLFNAGSAAWTGTITAHGTTGYVTDAPFVHKAMNGQLLMLWSSFTKAGKYAIGIARSESGNLAGPWTLDDTPINDDHGGHAMLFRASGRLMISYHAPNDAPSYPVLYEVVENDGKLTIMK</sequence>
<evidence type="ECO:0000256" key="1">
    <source>
        <dbReference type="ARBA" id="ARBA00004834"/>
    </source>
</evidence>
<dbReference type="EMBL" id="BMER01000005">
    <property type="protein sequence ID" value="GGG99539.1"/>
    <property type="molecule type" value="Genomic_DNA"/>
</dbReference>
<protein>
    <submittedName>
        <fullName evidence="7">Glycosyl hydrolase family 43</fullName>
    </submittedName>
</protein>
<dbReference type="Gene3D" id="2.115.10.20">
    <property type="entry name" value="Glycosyl hydrolase domain, family 43"/>
    <property type="match status" value="1"/>
</dbReference>
<evidence type="ECO:0000256" key="4">
    <source>
        <dbReference type="ARBA" id="ARBA00023295"/>
    </source>
</evidence>
<comment type="similarity">
    <text evidence="2 6">Belongs to the glycosyl hydrolase 43 family.</text>
</comment>
<keyword evidence="3 6" id="KW-0378">Hydrolase</keyword>
<dbReference type="PANTHER" id="PTHR43301:SF3">
    <property type="entry name" value="ARABINAN ENDO-1,5-ALPHA-L-ARABINOSIDASE A-RELATED"/>
    <property type="match status" value="1"/>
</dbReference>
<dbReference type="InterPro" id="IPR050727">
    <property type="entry name" value="GH43_arabinanases"/>
</dbReference>
<reference evidence="7" key="2">
    <citation type="submission" date="2020-09" db="EMBL/GenBank/DDBJ databases">
        <authorList>
            <person name="Sun Q."/>
            <person name="Zhou Y."/>
        </authorList>
    </citation>
    <scope>NUCLEOTIDE SEQUENCE</scope>
    <source>
        <strain evidence="7">CGMCC 1.12195</strain>
    </source>
</reference>
<dbReference type="PANTHER" id="PTHR43301">
    <property type="entry name" value="ARABINAN ENDO-1,5-ALPHA-L-ARABINOSIDASE"/>
    <property type="match status" value="1"/>
</dbReference>
<evidence type="ECO:0000256" key="5">
    <source>
        <dbReference type="PIRSR" id="PIRSR606710-2"/>
    </source>
</evidence>
<evidence type="ECO:0000313" key="7">
    <source>
        <dbReference type="EMBL" id="GGG99539.1"/>
    </source>
</evidence>
<keyword evidence="8" id="KW-1185">Reference proteome</keyword>
<keyword evidence="4 6" id="KW-0326">Glycosidase</keyword>
<proteinExistence type="inferred from homology"/>
<dbReference type="Pfam" id="PF04616">
    <property type="entry name" value="Glyco_hydro_43"/>
    <property type="match status" value="1"/>
</dbReference>
<evidence type="ECO:0000313" key="8">
    <source>
        <dbReference type="Proteomes" id="UP000660862"/>
    </source>
</evidence>
<comment type="caution">
    <text evidence="7">The sequence shown here is derived from an EMBL/GenBank/DDBJ whole genome shotgun (WGS) entry which is preliminary data.</text>
</comment>